<name>A0A452ZFX3_AEGTS</name>
<reference evidence="2" key="2">
    <citation type="journal article" date="2017" name="Nat. Plants">
        <title>The Aegilops tauschii genome reveals multiple impacts of transposons.</title>
        <authorList>
            <person name="Zhao G."/>
            <person name="Zou C."/>
            <person name="Li K."/>
            <person name="Wang K."/>
            <person name="Li T."/>
            <person name="Gao L."/>
            <person name="Zhang X."/>
            <person name="Wang H."/>
            <person name="Yang Z."/>
            <person name="Liu X."/>
            <person name="Jiang W."/>
            <person name="Mao L."/>
            <person name="Kong X."/>
            <person name="Jiao Y."/>
            <person name="Jia J."/>
        </authorList>
    </citation>
    <scope>NUCLEOTIDE SEQUENCE [LARGE SCALE GENOMIC DNA]</scope>
    <source>
        <strain evidence="2">cv. AL8/78</strain>
    </source>
</reference>
<evidence type="ECO:0008006" key="3">
    <source>
        <dbReference type="Google" id="ProtNLM"/>
    </source>
</evidence>
<protein>
    <recommendedName>
        <fullName evidence="3">Charged multivesicular body protein 5</fullName>
    </recommendedName>
</protein>
<proteinExistence type="predicted"/>
<reference evidence="1" key="5">
    <citation type="journal article" date="2021" name="G3 (Bethesda)">
        <title>Aegilops tauschii genome assembly Aet v5.0 features greater sequence contiguity and improved annotation.</title>
        <authorList>
            <person name="Wang L."/>
            <person name="Zhu T."/>
            <person name="Rodriguez J.C."/>
            <person name="Deal K.R."/>
            <person name="Dubcovsky J."/>
            <person name="McGuire P.E."/>
            <person name="Lux T."/>
            <person name="Spannagl M."/>
            <person name="Mayer K.F.X."/>
            <person name="Baldrich P."/>
            <person name="Meyers B.C."/>
            <person name="Huo N."/>
            <person name="Gu Y.Q."/>
            <person name="Zhou H."/>
            <person name="Devos K.M."/>
            <person name="Bennetzen J.L."/>
            <person name="Unver T."/>
            <person name="Budak H."/>
            <person name="Gulick P.J."/>
            <person name="Galiba G."/>
            <person name="Kalapos B."/>
            <person name="Nelson D.R."/>
            <person name="Li P."/>
            <person name="You F.M."/>
            <person name="Luo M.C."/>
            <person name="Dvorak J."/>
        </authorList>
    </citation>
    <scope>NUCLEOTIDE SEQUENCE [LARGE SCALE GENOMIC DNA]</scope>
    <source>
        <strain evidence="1">cv. AL8/78</strain>
    </source>
</reference>
<dbReference type="EnsemblPlants" id="AET1Gv20754100.5">
    <property type="protein sequence ID" value="AET1Gv20754100.5"/>
    <property type="gene ID" value="AET1Gv20754100"/>
</dbReference>
<dbReference type="Gramene" id="AET1Gv20754100.5">
    <property type="protein sequence ID" value="AET1Gv20754100.5"/>
    <property type="gene ID" value="AET1Gv20754100"/>
</dbReference>
<sequence length="107" mass="12024">SIPFSWNPWLAGWIGADIQAGGHVDEKIKKLDAELARYKEQIKKTRPGPAQESVKARAMRILKQRKMDLLSNLMRGTIPVSFGSLTHLRQNGSSAMKQLCFLFSTLL</sequence>
<dbReference type="AlphaFoldDB" id="A0A452ZFX3"/>
<dbReference type="Proteomes" id="UP000015105">
    <property type="component" value="Chromosome 1D"/>
</dbReference>
<accession>A0A452ZFX3</accession>
<evidence type="ECO:0000313" key="1">
    <source>
        <dbReference type="EnsemblPlants" id="AET1Gv20754100.5"/>
    </source>
</evidence>
<evidence type="ECO:0000313" key="2">
    <source>
        <dbReference type="Proteomes" id="UP000015105"/>
    </source>
</evidence>
<dbReference type="STRING" id="200361.A0A452ZFX3"/>
<reference evidence="1" key="3">
    <citation type="journal article" date="2017" name="Nature">
        <title>Genome sequence of the progenitor of the wheat D genome Aegilops tauschii.</title>
        <authorList>
            <person name="Luo M.C."/>
            <person name="Gu Y.Q."/>
            <person name="Puiu D."/>
            <person name="Wang H."/>
            <person name="Twardziok S.O."/>
            <person name="Deal K.R."/>
            <person name="Huo N."/>
            <person name="Zhu T."/>
            <person name="Wang L."/>
            <person name="Wang Y."/>
            <person name="McGuire P.E."/>
            <person name="Liu S."/>
            <person name="Long H."/>
            <person name="Ramasamy R.K."/>
            <person name="Rodriguez J.C."/>
            <person name="Van S.L."/>
            <person name="Yuan L."/>
            <person name="Wang Z."/>
            <person name="Xia Z."/>
            <person name="Xiao L."/>
            <person name="Anderson O.D."/>
            <person name="Ouyang S."/>
            <person name="Liang Y."/>
            <person name="Zimin A.V."/>
            <person name="Pertea G."/>
            <person name="Qi P."/>
            <person name="Bennetzen J.L."/>
            <person name="Dai X."/>
            <person name="Dawson M.W."/>
            <person name="Muller H.G."/>
            <person name="Kugler K."/>
            <person name="Rivarola-Duarte L."/>
            <person name="Spannagl M."/>
            <person name="Mayer K.F.X."/>
            <person name="Lu F.H."/>
            <person name="Bevan M.W."/>
            <person name="Leroy P."/>
            <person name="Li P."/>
            <person name="You F.M."/>
            <person name="Sun Q."/>
            <person name="Liu Z."/>
            <person name="Lyons E."/>
            <person name="Wicker T."/>
            <person name="Salzberg S.L."/>
            <person name="Devos K.M."/>
            <person name="Dvorak J."/>
        </authorList>
    </citation>
    <scope>NUCLEOTIDE SEQUENCE [LARGE SCALE GENOMIC DNA]</scope>
    <source>
        <strain evidence="1">cv. AL8/78</strain>
    </source>
</reference>
<reference evidence="2" key="1">
    <citation type="journal article" date="2014" name="Science">
        <title>Ancient hybridizations among the ancestral genomes of bread wheat.</title>
        <authorList>
            <consortium name="International Wheat Genome Sequencing Consortium,"/>
            <person name="Marcussen T."/>
            <person name="Sandve S.R."/>
            <person name="Heier L."/>
            <person name="Spannagl M."/>
            <person name="Pfeifer M."/>
            <person name="Jakobsen K.S."/>
            <person name="Wulff B.B."/>
            <person name="Steuernagel B."/>
            <person name="Mayer K.F."/>
            <person name="Olsen O.A."/>
        </authorList>
    </citation>
    <scope>NUCLEOTIDE SEQUENCE [LARGE SCALE GENOMIC DNA]</scope>
    <source>
        <strain evidence="2">cv. AL8/78</strain>
    </source>
</reference>
<keyword evidence="2" id="KW-1185">Reference proteome</keyword>
<organism evidence="1 2">
    <name type="scientific">Aegilops tauschii subsp. strangulata</name>
    <name type="common">Goatgrass</name>
    <dbReference type="NCBI Taxonomy" id="200361"/>
    <lineage>
        <taxon>Eukaryota</taxon>
        <taxon>Viridiplantae</taxon>
        <taxon>Streptophyta</taxon>
        <taxon>Embryophyta</taxon>
        <taxon>Tracheophyta</taxon>
        <taxon>Spermatophyta</taxon>
        <taxon>Magnoliopsida</taxon>
        <taxon>Liliopsida</taxon>
        <taxon>Poales</taxon>
        <taxon>Poaceae</taxon>
        <taxon>BOP clade</taxon>
        <taxon>Pooideae</taxon>
        <taxon>Triticodae</taxon>
        <taxon>Triticeae</taxon>
        <taxon>Triticinae</taxon>
        <taxon>Aegilops</taxon>
    </lineage>
</organism>
<reference evidence="1" key="4">
    <citation type="submission" date="2019-03" db="UniProtKB">
        <authorList>
            <consortium name="EnsemblPlants"/>
        </authorList>
    </citation>
    <scope>IDENTIFICATION</scope>
</reference>